<dbReference type="EMBL" id="CAJNNV010030673">
    <property type="protein sequence ID" value="CAE8633217.1"/>
    <property type="molecule type" value="Genomic_DNA"/>
</dbReference>
<keyword evidence="8 10" id="KW-0472">Membrane</keyword>
<dbReference type="PANTHER" id="PTHR10791">
    <property type="entry name" value="RAG1-ACTIVATING PROTEIN 1"/>
    <property type="match status" value="1"/>
</dbReference>
<keyword evidence="4" id="KW-0762">Sugar transport</keyword>
<dbReference type="GO" id="GO:0016020">
    <property type="term" value="C:membrane"/>
    <property type="evidence" value="ECO:0007669"/>
    <property type="project" value="InterPro"/>
</dbReference>
<evidence type="ECO:0000256" key="1">
    <source>
        <dbReference type="ARBA" id="ARBA00004127"/>
    </source>
</evidence>
<evidence type="ECO:0000256" key="4">
    <source>
        <dbReference type="ARBA" id="ARBA00022597"/>
    </source>
</evidence>
<evidence type="ECO:0000256" key="3">
    <source>
        <dbReference type="ARBA" id="ARBA00022448"/>
    </source>
</evidence>
<dbReference type="AlphaFoldDB" id="A0A813H6L5"/>
<feature type="transmembrane region" description="Helical" evidence="10">
    <location>
        <begin position="176"/>
        <end position="199"/>
    </location>
</feature>
<comment type="subcellular location">
    <subcellularLocation>
        <location evidence="1">Endomembrane system</location>
        <topology evidence="1">Multi-pass membrane protein</topology>
    </subcellularLocation>
</comment>
<organism evidence="11 12">
    <name type="scientific">Polarella glacialis</name>
    <name type="common">Dinoflagellate</name>
    <dbReference type="NCBI Taxonomy" id="89957"/>
    <lineage>
        <taxon>Eukaryota</taxon>
        <taxon>Sar</taxon>
        <taxon>Alveolata</taxon>
        <taxon>Dinophyceae</taxon>
        <taxon>Suessiales</taxon>
        <taxon>Suessiaceae</taxon>
        <taxon>Polarella</taxon>
    </lineage>
</organism>
<dbReference type="OrthoDB" id="409725at2759"/>
<evidence type="ECO:0000313" key="11">
    <source>
        <dbReference type="EMBL" id="CAE8633217.1"/>
    </source>
</evidence>
<feature type="region of interest" description="Disordered" evidence="9">
    <location>
        <begin position="398"/>
        <end position="417"/>
    </location>
</feature>
<feature type="transmembrane region" description="Helical" evidence="10">
    <location>
        <begin position="211"/>
        <end position="231"/>
    </location>
</feature>
<feature type="compositionally biased region" description="Polar residues" evidence="9">
    <location>
        <begin position="285"/>
        <end position="295"/>
    </location>
</feature>
<keyword evidence="3" id="KW-0813">Transport</keyword>
<feature type="region of interest" description="Disordered" evidence="9">
    <location>
        <begin position="284"/>
        <end position="322"/>
    </location>
</feature>
<dbReference type="Gene3D" id="1.20.1280.290">
    <property type="match status" value="1"/>
</dbReference>
<dbReference type="InterPro" id="IPR004316">
    <property type="entry name" value="SWEET_rpt"/>
</dbReference>
<proteinExistence type="inferred from homology"/>
<dbReference type="InterPro" id="IPR047664">
    <property type="entry name" value="SWEET"/>
</dbReference>
<evidence type="ECO:0000256" key="6">
    <source>
        <dbReference type="ARBA" id="ARBA00022737"/>
    </source>
</evidence>
<feature type="transmembrane region" description="Helical" evidence="10">
    <location>
        <begin position="243"/>
        <end position="265"/>
    </location>
</feature>
<keyword evidence="12" id="KW-1185">Reference proteome</keyword>
<dbReference type="GO" id="GO:0051119">
    <property type="term" value="F:sugar transmembrane transporter activity"/>
    <property type="evidence" value="ECO:0007669"/>
    <property type="project" value="InterPro"/>
</dbReference>
<dbReference type="GO" id="GO:0012505">
    <property type="term" value="C:endomembrane system"/>
    <property type="evidence" value="ECO:0007669"/>
    <property type="project" value="UniProtKB-SubCell"/>
</dbReference>
<accession>A0A813H6L5</accession>
<feature type="transmembrane region" description="Helical" evidence="10">
    <location>
        <begin position="70"/>
        <end position="91"/>
    </location>
</feature>
<keyword evidence="6" id="KW-0677">Repeat</keyword>
<evidence type="ECO:0000313" key="12">
    <source>
        <dbReference type="Proteomes" id="UP000654075"/>
    </source>
</evidence>
<evidence type="ECO:0000256" key="2">
    <source>
        <dbReference type="ARBA" id="ARBA00007809"/>
    </source>
</evidence>
<evidence type="ECO:0000256" key="10">
    <source>
        <dbReference type="SAM" id="Phobius"/>
    </source>
</evidence>
<feature type="transmembrane region" description="Helical" evidence="10">
    <location>
        <begin position="137"/>
        <end position="160"/>
    </location>
</feature>
<evidence type="ECO:0000256" key="5">
    <source>
        <dbReference type="ARBA" id="ARBA00022692"/>
    </source>
</evidence>
<reference evidence="11" key="1">
    <citation type="submission" date="2021-02" db="EMBL/GenBank/DDBJ databases">
        <authorList>
            <person name="Dougan E. K."/>
            <person name="Rhodes N."/>
            <person name="Thang M."/>
            <person name="Chan C."/>
        </authorList>
    </citation>
    <scope>NUCLEOTIDE SEQUENCE</scope>
</reference>
<dbReference type="PANTHER" id="PTHR10791:SF224">
    <property type="entry name" value="SUGAR TRANSPORTER SWEET"/>
    <property type="match status" value="1"/>
</dbReference>
<dbReference type="Pfam" id="PF03083">
    <property type="entry name" value="MtN3_slv"/>
    <property type="match status" value="1"/>
</dbReference>
<keyword evidence="7 10" id="KW-1133">Transmembrane helix</keyword>
<sequence length="417" mass="45573">MSPEEQKMLLQHVIGFVGVCTNVGLSISPLTTIREARGNGSLGGMDTNAWPRFFGNNMIWSCYSFLLGDVWLFLACAPAAMLWLFFCLSAVRLLAQEEGETLVVNGRAWDGVLFSHGKAIDLEKLSKRYRQNCIHNLELGVMTWTSFSLVATFCCSPWNIRGLEHWETIFNQETRLFVMMILCGLSSMRLFTGPVARLWAIVKLRDASPVFVPLTLTMLISTSVWCTYGFAINNPASYAPNAVGMFISILQLLLRCIFGAPAAAATSASEKESKIATAKGCKEAGSSNFASTSGTGEACASDVASTDMAESESPSELTNHSNTSTLMIVEAASLAAKKRPAGGSPLPDLTDRLKEQGIYEDYLNWQRDYRRWRQGGLRGAHGEIMDTVGVSHRENPLLSTQDLEGQPSGAQPDWVGV</sequence>
<feature type="compositionally biased region" description="Polar residues" evidence="9">
    <location>
        <begin position="312"/>
        <end position="322"/>
    </location>
</feature>
<keyword evidence="5 10" id="KW-0812">Transmembrane</keyword>
<evidence type="ECO:0000256" key="8">
    <source>
        <dbReference type="ARBA" id="ARBA00023136"/>
    </source>
</evidence>
<dbReference type="Proteomes" id="UP000654075">
    <property type="component" value="Unassembled WGS sequence"/>
</dbReference>
<gene>
    <name evidence="11" type="ORF">PGLA1383_LOCUS49131</name>
</gene>
<evidence type="ECO:0000256" key="9">
    <source>
        <dbReference type="SAM" id="MobiDB-lite"/>
    </source>
</evidence>
<comment type="similarity">
    <text evidence="2">Belongs to the SWEET sugar transporter family.</text>
</comment>
<name>A0A813H6L5_POLGL</name>
<protein>
    <submittedName>
        <fullName evidence="11">Uncharacterized protein</fullName>
    </submittedName>
</protein>
<comment type="caution">
    <text evidence="11">The sequence shown here is derived from an EMBL/GenBank/DDBJ whole genome shotgun (WGS) entry which is preliminary data.</text>
</comment>
<evidence type="ECO:0000256" key="7">
    <source>
        <dbReference type="ARBA" id="ARBA00022989"/>
    </source>
</evidence>